<dbReference type="InterPro" id="IPR001633">
    <property type="entry name" value="EAL_dom"/>
</dbReference>
<name>A0ABX6T001_9SPHN</name>
<dbReference type="CDD" id="cd01949">
    <property type="entry name" value="GGDEF"/>
    <property type="match status" value="1"/>
</dbReference>
<dbReference type="PANTHER" id="PTHR33121">
    <property type="entry name" value="CYCLIC DI-GMP PHOSPHODIESTERASE PDEF"/>
    <property type="match status" value="1"/>
</dbReference>
<feature type="region of interest" description="Disordered" evidence="1">
    <location>
        <begin position="493"/>
        <end position="513"/>
    </location>
</feature>
<evidence type="ECO:0000259" key="3">
    <source>
        <dbReference type="PROSITE" id="PS50887"/>
    </source>
</evidence>
<dbReference type="InterPro" id="IPR029787">
    <property type="entry name" value="Nucleotide_cyclase"/>
</dbReference>
<keyword evidence="5" id="KW-1185">Reference proteome</keyword>
<dbReference type="Proteomes" id="UP000516134">
    <property type="component" value="Chromosome"/>
</dbReference>
<dbReference type="PANTHER" id="PTHR33121:SF70">
    <property type="entry name" value="SIGNALING PROTEIN YKOW"/>
    <property type="match status" value="1"/>
</dbReference>
<dbReference type="SUPFAM" id="SSF141868">
    <property type="entry name" value="EAL domain-like"/>
    <property type="match status" value="1"/>
</dbReference>
<accession>A0ABX6T001</accession>
<dbReference type="RefSeq" id="WP_187714441.1">
    <property type="nucleotide sequence ID" value="NZ_CP060780.1"/>
</dbReference>
<evidence type="ECO:0000256" key="1">
    <source>
        <dbReference type="SAM" id="MobiDB-lite"/>
    </source>
</evidence>
<dbReference type="Pfam" id="PF00563">
    <property type="entry name" value="EAL"/>
    <property type="match status" value="1"/>
</dbReference>
<dbReference type="InterPro" id="IPR043128">
    <property type="entry name" value="Rev_trsase/Diguanyl_cyclase"/>
</dbReference>
<feature type="domain" description="EAL" evidence="2">
    <location>
        <begin position="249"/>
        <end position="499"/>
    </location>
</feature>
<evidence type="ECO:0000259" key="2">
    <source>
        <dbReference type="PROSITE" id="PS50883"/>
    </source>
</evidence>
<dbReference type="NCBIfam" id="TIGR00254">
    <property type="entry name" value="GGDEF"/>
    <property type="match status" value="1"/>
</dbReference>
<dbReference type="EMBL" id="CP060780">
    <property type="protein sequence ID" value="QNP43010.1"/>
    <property type="molecule type" value="Genomic_DNA"/>
</dbReference>
<dbReference type="InterPro" id="IPR000160">
    <property type="entry name" value="GGDEF_dom"/>
</dbReference>
<dbReference type="Gene3D" id="3.30.70.270">
    <property type="match status" value="1"/>
</dbReference>
<proteinExistence type="predicted"/>
<dbReference type="Gene3D" id="3.20.20.450">
    <property type="entry name" value="EAL domain"/>
    <property type="match status" value="1"/>
</dbReference>
<dbReference type="SMART" id="SM00052">
    <property type="entry name" value="EAL"/>
    <property type="match status" value="1"/>
</dbReference>
<dbReference type="PROSITE" id="PS50887">
    <property type="entry name" value="GGDEF"/>
    <property type="match status" value="1"/>
</dbReference>
<dbReference type="SUPFAM" id="SSF55073">
    <property type="entry name" value="Nucleotide cyclase"/>
    <property type="match status" value="1"/>
</dbReference>
<feature type="domain" description="GGDEF" evidence="3">
    <location>
        <begin position="106"/>
        <end position="239"/>
    </location>
</feature>
<dbReference type="PROSITE" id="PS50883">
    <property type="entry name" value="EAL"/>
    <property type="match status" value="1"/>
</dbReference>
<evidence type="ECO:0000313" key="5">
    <source>
        <dbReference type="Proteomes" id="UP000516134"/>
    </source>
</evidence>
<dbReference type="InterPro" id="IPR050706">
    <property type="entry name" value="Cyclic-di-GMP_PDE-like"/>
</dbReference>
<dbReference type="InterPro" id="IPR035919">
    <property type="entry name" value="EAL_sf"/>
</dbReference>
<organism evidence="4 5">
    <name type="scientific">Sphingomonas daechungensis</name>
    <dbReference type="NCBI Taxonomy" id="1176646"/>
    <lineage>
        <taxon>Bacteria</taxon>
        <taxon>Pseudomonadati</taxon>
        <taxon>Pseudomonadota</taxon>
        <taxon>Alphaproteobacteria</taxon>
        <taxon>Sphingomonadales</taxon>
        <taxon>Sphingomonadaceae</taxon>
        <taxon>Sphingomonas</taxon>
    </lineage>
</organism>
<feature type="compositionally biased region" description="Polar residues" evidence="1">
    <location>
        <begin position="496"/>
        <end position="513"/>
    </location>
</feature>
<evidence type="ECO:0000313" key="4">
    <source>
        <dbReference type="EMBL" id="QNP43010.1"/>
    </source>
</evidence>
<gene>
    <name evidence="4" type="ORF">H9L15_13670</name>
</gene>
<dbReference type="CDD" id="cd01948">
    <property type="entry name" value="EAL"/>
    <property type="match status" value="1"/>
</dbReference>
<dbReference type="Pfam" id="PF00990">
    <property type="entry name" value="GGDEF"/>
    <property type="match status" value="1"/>
</dbReference>
<reference evidence="4 5" key="1">
    <citation type="submission" date="2020-08" db="EMBL/GenBank/DDBJ databases">
        <title>Genome sequence of Sphingomonas daechungensis KACC 18115T.</title>
        <authorList>
            <person name="Hyun D.-W."/>
            <person name="Bae J.-W."/>
        </authorList>
    </citation>
    <scope>NUCLEOTIDE SEQUENCE [LARGE SCALE GENOMIC DNA]</scope>
    <source>
        <strain evidence="4 5">KACC 18115</strain>
    </source>
</reference>
<dbReference type="SMART" id="SM00267">
    <property type="entry name" value="GGDEF"/>
    <property type="match status" value="1"/>
</dbReference>
<protein>
    <submittedName>
        <fullName evidence="4">Bifunctional diguanylate cyclase/phosphodiesterase</fullName>
    </submittedName>
</protein>
<sequence>MLGTVIAAVILLIGNGTDFFRRLADAQAVIGPGAQVAAIAMTLNVALILFGWRRYVDLQHETERRIEGERRAAIAATTDPVTGLLNRKGFADSVEDLRQRADADGAALLISSVQLHRFRAVYDRHGFDTGDAMLRGIAVTILEHAGEGAVVGRMGGDEFAIARTLEHDEHPGAEKQIETLLKLATRPFEIDGKMIQVGAFAGMAVAPAGEVRVPDLLRRADIALDHAKTGRTVRPIWFDAAMERALLQHGEIEQGIRFGLEHEQFLPFFEPQVDLCTGEITGFEVLARWRHPLAGIIPPDRFIPIAEEIGVMDRLSEQVIRAALVATRDWDPSIKISVNISPTQFSDGWLAERIVRILTETAFPADRLVVEITESSLFGDIDLARNIIASLKNQGIRLALDDFGTGFSSLSHLRQLPFDIIKIDRSFITNIHESGQSAAIVRAVATLADALEVPILVEGIESEAAHAAVLAIGCSSGQGWYFGKPMEADQAAQLISRKSQSAERSAQNSSRAA</sequence>